<keyword evidence="1" id="KW-0805">Transcription regulation</keyword>
<dbReference type="PANTHER" id="PTHR46796:SF2">
    <property type="entry name" value="TRANSCRIPTIONAL REGULATORY PROTEIN"/>
    <property type="match status" value="1"/>
</dbReference>
<dbReference type="AlphaFoldDB" id="E6VZK9"/>
<keyword evidence="4" id="KW-0804">Transcription</keyword>
<dbReference type="KEGG" id="das:Daes_0706"/>
<organism evidence="6 7">
    <name type="scientific">Pseudodesulfovibrio aespoeensis (strain ATCC 700646 / DSM 10631 / Aspo-2)</name>
    <name type="common">Desulfovibrio aespoeensis</name>
    <dbReference type="NCBI Taxonomy" id="643562"/>
    <lineage>
        <taxon>Bacteria</taxon>
        <taxon>Pseudomonadati</taxon>
        <taxon>Thermodesulfobacteriota</taxon>
        <taxon>Desulfovibrionia</taxon>
        <taxon>Desulfovibrionales</taxon>
        <taxon>Desulfovibrionaceae</taxon>
    </lineage>
</organism>
<dbReference type="Gene3D" id="1.10.10.60">
    <property type="entry name" value="Homeodomain-like"/>
    <property type="match status" value="2"/>
</dbReference>
<reference evidence="6 7" key="2">
    <citation type="journal article" date="2014" name="Genome Announc.">
        <title>Complete Genome Sequence of the Subsurface, Mesophilic Sulfate-Reducing Bacterium Desulfovibrio aespoeensis Aspo-2.</title>
        <authorList>
            <person name="Pedersen K."/>
            <person name="Bengtsson A."/>
            <person name="Edlund J."/>
            <person name="Rabe L."/>
            <person name="Hazen T."/>
            <person name="Chakraborty R."/>
            <person name="Goodwin L."/>
            <person name="Shapiro N."/>
        </authorList>
    </citation>
    <scope>NUCLEOTIDE SEQUENCE [LARGE SCALE GENOMIC DNA]</scope>
    <source>
        <strain evidence="7">ATCC 700646 / DSM 10631 / Aspo-2</strain>
    </source>
</reference>
<dbReference type="OrthoDB" id="112032at2"/>
<dbReference type="InterPro" id="IPR050204">
    <property type="entry name" value="AraC_XylS_family_regulators"/>
</dbReference>
<sequence length="279" mass="30817">MGRNPANTHVRFWRDPDLPGVEIRTSRYNAEAFCRHVHDAWSVGLIEDGRTTFVLEEARHVAARGKIVVIPPGAVHACNPDPNSVMAYRMFYVAPGLLDGVAAEVFGRARSGGSPRFGTPVIDDADLYRLWRRLHAAVATGADALEKQSLLMQGLAELLTRHGRLGSPRQCGRVPDAVKTVRHHLAARLDERVSLDDLSALVGISRYHLLRVFSREAGLPPHAYQNQLRVVRAKVLLAQGEPISQVAAEVGFADQSHFTRVFRQFTGATPRQYQAGTHV</sequence>
<keyword evidence="7" id="KW-1185">Reference proteome</keyword>
<dbReference type="Pfam" id="PF12833">
    <property type="entry name" value="HTH_18"/>
    <property type="match status" value="1"/>
</dbReference>
<dbReference type="InterPro" id="IPR014710">
    <property type="entry name" value="RmlC-like_jellyroll"/>
</dbReference>
<dbReference type="PRINTS" id="PR00032">
    <property type="entry name" value="HTHARAC"/>
</dbReference>
<dbReference type="PROSITE" id="PS00041">
    <property type="entry name" value="HTH_ARAC_FAMILY_1"/>
    <property type="match status" value="1"/>
</dbReference>
<dbReference type="eggNOG" id="COG2207">
    <property type="taxonomic scope" value="Bacteria"/>
</dbReference>
<evidence type="ECO:0000256" key="4">
    <source>
        <dbReference type="ARBA" id="ARBA00023163"/>
    </source>
</evidence>
<evidence type="ECO:0000256" key="3">
    <source>
        <dbReference type="ARBA" id="ARBA00023159"/>
    </source>
</evidence>
<dbReference type="HOGENOM" id="CLU_000445_88_16_7"/>
<protein>
    <submittedName>
        <fullName evidence="6">Helix-turn-helix-domain containing protein AraC type</fullName>
    </submittedName>
</protein>
<dbReference type="SUPFAM" id="SSF46689">
    <property type="entry name" value="Homeodomain-like"/>
    <property type="match status" value="2"/>
</dbReference>
<dbReference type="SUPFAM" id="SSF51215">
    <property type="entry name" value="Regulatory protein AraC"/>
    <property type="match status" value="1"/>
</dbReference>
<dbReference type="GO" id="GO:0043565">
    <property type="term" value="F:sequence-specific DNA binding"/>
    <property type="evidence" value="ECO:0007669"/>
    <property type="project" value="InterPro"/>
</dbReference>
<keyword evidence="2" id="KW-0238">DNA-binding</keyword>
<name>E6VZK9_PSEA9</name>
<accession>E6VZK9</accession>
<evidence type="ECO:0000313" key="7">
    <source>
        <dbReference type="Proteomes" id="UP000002191"/>
    </source>
</evidence>
<feature type="domain" description="HTH araC/xylS-type" evidence="5">
    <location>
        <begin position="179"/>
        <end position="276"/>
    </location>
</feature>
<dbReference type="InterPro" id="IPR020449">
    <property type="entry name" value="Tscrpt_reg_AraC-type_HTH"/>
</dbReference>
<proteinExistence type="predicted"/>
<dbReference type="InterPro" id="IPR018062">
    <property type="entry name" value="HTH_AraC-typ_CS"/>
</dbReference>
<dbReference type="Proteomes" id="UP000002191">
    <property type="component" value="Chromosome"/>
</dbReference>
<dbReference type="EMBL" id="CP002431">
    <property type="protein sequence ID" value="ADU61723.1"/>
    <property type="molecule type" value="Genomic_DNA"/>
</dbReference>
<evidence type="ECO:0000313" key="6">
    <source>
        <dbReference type="EMBL" id="ADU61723.1"/>
    </source>
</evidence>
<dbReference type="RefSeq" id="WP_013513654.1">
    <property type="nucleotide sequence ID" value="NC_014844.1"/>
</dbReference>
<evidence type="ECO:0000256" key="2">
    <source>
        <dbReference type="ARBA" id="ARBA00023125"/>
    </source>
</evidence>
<dbReference type="InterPro" id="IPR037923">
    <property type="entry name" value="HTH-like"/>
</dbReference>
<keyword evidence="3" id="KW-0010">Activator</keyword>
<evidence type="ECO:0000256" key="1">
    <source>
        <dbReference type="ARBA" id="ARBA00023015"/>
    </source>
</evidence>
<evidence type="ECO:0000259" key="5">
    <source>
        <dbReference type="PROSITE" id="PS01124"/>
    </source>
</evidence>
<gene>
    <name evidence="6" type="ordered locus">Daes_0706</name>
</gene>
<dbReference type="PANTHER" id="PTHR46796">
    <property type="entry name" value="HTH-TYPE TRANSCRIPTIONAL ACTIVATOR RHAS-RELATED"/>
    <property type="match status" value="1"/>
</dbReference>
<dbReference type="Gene3D" id="2.60.120.10">
    <property type="entry name" value="Jelly Rolls"/>
    <property type="match status" value="1"/>
</dbReference>
<dbReference type="InterPro" id="IPR018060">
    <property type="entry name" value="HTH_AraC"/>
</dbReference>
<dbReference type="GO" id="GO:0003700">
    <property type="term" value="F:DNA-binding transcription factor activity"/>
    <property type="evidence" value="ECO:0007669"/>
    <property type="project" value="InterPro"/>
</dbReference>
<reference evidence="7" key="1">
    <citation type="submission" date="2010-12" db="EMBL/GenBank/DDBJ databases">
        <title>Complete sequence of Desulfovibrio aespoeensis Aspo-2.</title>
        <authorList>
            <consortium name="US DOE Joint Genome Institute"/>
            <person name="Lucas S."/>
            <person name="Copeland A."/>
            <person name="Lapidus A."/>
            <person name="Cheng J.-F."/>
            <person name="Goodwin L."/>
            <person name="Pitluck S."/>
            <person name="Chertkov O."/>
            <person name="Misra M."/>
            <person name="Detter J.C."/>
            <person name="Han C."/>
            <person name="Tapia R."/>
            <person name="Land M."/>
            <person name="Hauser L."/>
            <person name="Kyrpides N."/>
            <person name="Ivanova N."/>
            <person name="Ovchinnikova G."/>
            <person name="Pedersen K."/>
            <person name="Jagevall S."/>
            <person name="Hazen T."/>
            <person name="Woyke T."/>
        </authorList>
    </citation>
    <scope>NUCLEOTIDE SEQUENCE [LARGE SCALE GENOMIC DNA]</scope>
    <source>
        <strain evidence="7">ATCC 700646 / DSM 10631 / Aspo-2</strain>
    </source>
</reference>
<dbReference type="InterPro" id="IPR003313">
    <property type="entry name" value="AraC-bd"/>
</dbReference>
<dbReference type="STRING" id="643562.Daes_0706"/>
<dbReference type="PROSITE" id="PS01124">
    <property type="entry name" value="HTH_ARAC_FAMILY_2"/>
    <property type="match status" value="1"/>
</dbReference>
<dbReference type="Pfam" id="PF02311">
    <property type="entry name" value="AraC_binding"/>
    <property type="match status" value="1"/>
</dbReference>
<dbReference type="SMART" id="SM00342">
    <property type="entry name" value="HTH_ARAC"/>
    <property type="match status" value="1"/>
</dbReference>
<dbReference type="InterPro" id="IPR009057">
    <property type="entry name" value="Homeodomain-like_sf"/>
</dbReference>